<evidence type="ECO:0000313" key="2">
    <source>
        <dbReference type="EMBL" id="VFB13759.1"/>
    </source>
</evidence>
<dbReference type="AlphaFoldDB" id="A0A449I2X3"/>
<evidence type="ECO:0000313" key="3">
    <source>
        <dbReference type="Proteomes" id="UP000396835"/>
    </source>
</evidence>
<feature type="transmembrane region" description="Helical" evidence="1">
    <location>
        <begin position="102"/>
        <end position="119"/>
    </location>
</feature>
<keyword evidence="1" id="KW-1133">Transmembrane helix</keyword>
<proteinExistence type="predicted"/>
<dbReference type="Proteomes" id="UP000396835">
    <property type="component" value="Unassembled WGS sequence"/>
</dbReference>
<protein>
    <recommendedName>
        <fullName evidence="4">DUF2178 domain-containing protein</fullName>
    </recommendedName>
</protein>
<evidence type="ECO:0008006" key="4">
    <source>
        <dbReference type="Google" id="ProtNLM"/>
    </source>
</evidence>
<feature type="transmembrane region" description="Helical" evidence="1">
    <location>
        <begin position="43"/>
        <end position="67"/>
    </location>
</feature>
<name>A0A449I2X3_9BACE</name>
<keyword evidence="1" id="KW-0812">Transmembrane</keyword>
<feature type="transmembrane region" description="Helical" evidence="1">
    <location>
        <begin position="131"/>
        <end position="148"/>
    </location>
</feature>
<reference evidence="2 3" key="1">
    <citation type="submission" date="2019-02" db="EMBL/GenBank/DDBJ databases">
        <authorList>
            <consortium name="Pathogen Informatics"/>
        </authorList>
    </citation>
    <scope>NUCLEOTIDE SEQUENCE [LARGE SCALE GENOMIC DNA]</scope>
    <source>
        <strain evidence="2 3">3012STDY7078512</strain>
    </source>
</reference>
<gene>
    <name evidence="2" type="ORF">NCTC7812_01287</name>
</gene>
<keyword evidence="1" id="KW-0472">Membrane</keyword>
<feature type="transmembrane region" description="Helical" evidence="1">
    <location>
        <begin position="9"/>
        <end position="31"/>
    </location>
</feature>
<dbReference type="OrthoDB" id="1071576at2"/>
<evidence type="ECO:0000256" key="1">
    <source>
        <dbReference type="SAM" id="Phobius"/>
    </source>
</evidence>
<dbReference type="RefSeq" id="WP_125239896.1">
    <property type="nucleotide sequence ID" value="NZ_CAACYH010000004.1"/>
</dbReference>
<organism evidence="2 3">
    <name type="scientific">Prevotella heparinolytica</name>
    <dbReference type="NCBI Taxonomy" id="28113"/>
    <lineage>
        <taxon>Bacteria</taxon>
        <taxon>Pseudomonadati</taxon>
        <taxon>Bacteroidota</taxon>
        <taxon>Bacteroidia</taxon>
        <taxon>Bacteroidales</taxon>
        <taxon>Bacteroidaceae</taxon>
        <taxon>Bacteroides</taxon>
    </lineage>
</organism>
<accession>A0A449I2X3</accession>
<dbReference type="EMBL" id="CAACYH010000004">
    <property type="protein sequence ID" value="VFB13759.1"/>
    <property type="molecule type" value="Genomic_DNA"/>
</dbReference>
<sequence>MVKKDFIKYGLWTMIVWNLFIVLLAIIGASINNRSYASFFDDGMNGIGISLFLVAWSLIWFGIGYYFRKDFILKKNYYKEQAKSLGDNDFEKEFKSYYVAKYAKMFTIVFASAIPWYVIGYVRESLALRDFMIILPLMFLSAGCYWLFKLKSKSSDIA</sequence>